<dbReference type="GO" id="GO:0098552">
    <property type="term" value="C:side of membrane"/>
    <property type="evidence" value="ECO:0007669"/>
    <property type="project" value="UniProtKB-KW"/>
</dbReference>
<keyword evidence="7" id="KW-0449">Lipoprotein</keyword>
<dbReference type="EMBL" id="KY404723">
    <property type="protein sequence ID" value="ARB50974.1"/>
    <property type="molecule type" value="Genomic_DNA"/>
</dbReference>
<dbReference type="Pfam" id="PF10659">
    <property type="entry name" value="Trypan_glycop_C"/>
    <property type="match status" value="1"/>
</dbReference>
<protein>
    <submittedName>
        <fullName evidence="10">Variant surface glycoprotein</fullName>
    </submittedName>
</protein>
<dbReference type="GO" id="GO:0005886">
    <property type="term" value="C:plasma membrane"/>
    <property type="evidence" value="ECO:0007669"/>
    <property type="project" value="UniProtKB-SubCell"/>
</dbReference>
<keyword evidence="5" id="KW-0472">Membrane</keyword>
<comment type="subcellular location">
    <subcellularLocation>
        <location evidence="2">Cell membrane</location>
        <topology evidence="2">Lipid-anchor</topology>
        <topology evidence="2">GPI-anchor</topology>
    </subcellularLocation>
</comment>
<proteinExistence type="predicted"/>
<evidence type="ECO:0000313" key="10">
    <source>
        <dbReference type="EMBL" id="ARB50974.1"/>
    </source>
</evidence>
<name>A0A1V0FZB1_9TRYP</name>
<evidence type="ECO:0000256" key="3">
    <source>
        <dbReference type="ARBA" id="ARBA00022475"/>
    </source>
</evidence>
<comment type="function">
    <text evidence="1">VSG forms a coat on the surface of the parasite. The trypanosome evades the immune response of the host by expressing a series of antigenically distinct VSGs from an estimated 1000 VSG genes.</text>
</comment>
<dbReference type="AlphaFoldDB" id="A0A1V0FZB1"/>
<evidence type="ECO:0000256" key="1">
    <source>
        <dbReference type="ARBA" id="ARBA00002523"/>
    </source>
</evidence>
<sequence length="171" mass="19391">MVTVTKIRPAILTDNKSSAHKAVDAEQRSKAAGDDQQKCKALKDKDCTFNKEANKCELKKEVKEKPENAEGKEEGEGGKTGCSKLLNQPECWFRRISHPLPLTCRWINFTVKKGKLPKPESRSSSFFVNKNFALSMAAAFTILVTRQIFCKFSVLRDLLKCDKFSHIFMKM</sequence>
<evidence type="ECO:0000259" key="9">
    <source>
        <dbReference type="Pfam" id="PF10659"/>
    </source>
</evidence>
<organism evidence="10">
    <name type="scientific">Trypanosoma brucei</name>
    <dbReference type="NCBI Taxonomy" id="5691"/>
    <lineage>
        <taxon>Eukaryota</taxon>
        <taxon>Discoba</taxon>
        <taxon>Euglenozoa</taxon>
        <taxon>Kinetoplastea</taxon>
        <taxon>Metakinetoplastina</taxon>
        <taxon>Trypanosomatida</taxon>
        <taxon>Trypanosomatidae</taxon>
        <taxon>Trypanosoma</taxon>
    </lineage>
</organism>
<feature type="domain" description="Trypanosome variant surface glycoprotein C-terminal" evidence="9">
    <location>
        <begin position="34"/>
        <end position="143"/>
    </location>
</feature>
<feature type="compositionally biased region" description="Basic and acidic residues" evidence="8">
    <location>
        <begin position="21"/>
        <end position="35"/>
    </location>
</feature>
<dbReference type="InterPro" id="IPR027446">
    <property type="entry name" value="VSG_C_dom_sf"/>
</dbReference>
<evidence type="ECO:0000256" key="5">
    <source>
        <dbReference type="ARBA" id="ARBA00023136"/>
    </source>
</evidence>
<keyword evidence="6" id="KW-0325">Glycoprotein</keyword>
<feature type="region of interest" description="Disordered" evidence="8">
    <location>
        <begin position="14"/>
        <end position="35"/>
    </location>
</feature>
<evidence type="ECO:0000256" key="8">
    <source>
        <dbReference type="SAM" id="MobiDB-lite"/>
    </source>
</evidence>
<dbReference type="VEuPathDB" id="TriTrypDB:Tb427_000103000"/>
<dbReference type="SUPFAM" id="SSF118251">
    <property type="entry name" value="Variant surface glycoprotein MITAT 1.2, VSG 221, C-terminal domain"/>
    <property type="match status" value="1"/>
</dbReference>
<dbReference type="InterPro" id="IPR019609">
    <property type="entry name" value="Variant_surf_glycoprt_trypan_C"/>
</dbReference>
<evidence type="ECO:0000256" key="4">
    <source>
        <dbReference type="ARBA" id="ARBA00022622"/>
    </source>
</evidence>
<evidence type="ECO:0000256" key="6">
    <source>
        <dbReference type="ARBA" id="ARBA00023180"/>
    </source>
</evidence>
<accession>A0A1V0FZB1</accession>
<evidence type="ECO:0000256" key="2">
    <source>
        <dbReference type="ARBA" id="ARBA00004609"/>
    </source>
</evidence>
<evidence type="ECO:0000256" key="7">
    <source>
        <dbReference type="ARBA" id="ARBA00023288"/>
    </source>
</evidence>
<keyword evidence="4" id="KW-0336">GPI-anchor</keyword>
<keyword evidence="3" id="KW-1003">Cell membrane</keyword>
<reference evidence="10" key="1">
    <citation type="submission" date="2016-12" db="EMBL/GenBank/DDBJ databases">
        <title>Extending the VSGnome of Trypanosoma brucei strain TREU927.</title>
        <authorList>
            <person name="Cross G.A."/>
        </authorList>
    </citation>
    <scope>NUCLEOTIDE SEQUENCE</scope>
    <source>
        <strain evidence="10">Tb927.99.2093</strain>
    </source>
</reference>